<feature type="binding site" evidence="3">
    <location>
        <position position="281"/>
    </location>
    <ligand>
        <name>FAD</name>
        <dbReference type="ChEBI" id="CHEBI:57692"/>
    </ligand>
</feature>
<reference evidence="5" key="1">
    <citation type="submission" date="2021-06" db="EMBL/GenBank/DDBJ databases">
        <title>44 bacteria genomes isolated from Dapeng, Shenzhen.</title>
        <authorList>
            <person name="Zheng W."/>
            <person name="Yu S."/>
            <person name="Huang Y."/>
        </authorList>
    </citation>
    <scope>NUCLEOTIDE SEQUENCE</scope>
    <source>
        <strain evidence="5">DP5N28-2</strain>
    </source>
</reference>
<keyword evidence="2" id="KW-0249">Electron transport</keyword>
<dbReference type="SUPFAM" id="SSF52467">
    <property type="entry name" value="DHS-like NAD/FAD-binding domain"/>
    <property type="match status" value="1"/>
</dbReference>
<keyword evidence="6" id="KW-1185">Reference proteome</keyword>
<dbReference type="GO" id="GO:0050660">
    <property type="term" value="F:flavin adenine dinucleotide binding"/>
    <property type="evidence" value="ECO:0007669"/>
    <property type="project" value="InterPro"/>
</dbReference>
<dbReference type="PIRSF" id="PIRSF000089">
    <property type="entry name" value="Electra_flavoP_a"/>
    <property type="match status" value="1"/>
</dbReference>
<evidence type="ECO:0000313" key="6">
    <source>
        <dbReference type="Proteomes" id="UP000753961"/>
    </source>
</evidence>
<comment type="cofactor">
    <cofactor evidence="3">
        <name>FAD</name>
        <dbReference type="ChEBI" id="CHEBI:57692"/>
    </cofactor>
    <text evidence="3">Binds 1 FAD per dimer.</text>
</comment>
<gene>
    <name evidence="5" type="ORF">KUV50_04015</name>
</gene>
<dbReference type="Pfam" id="PF00766">
    <property type="entry name" value="ETF_alpha"/>
    <property type="match status" value="1"/>
</dbReference>
<dbReference type="Proteomes" id="UP000753961">
    <property type="component" value="Unassembled WGS sequence"/>
</dbReference>
<dbReference type="GO" id="GO:0009055">
    <property type="term" value="F:electron transfer activity"/>
    <property type="evidence" value="ECO:0007669"/>
    <property type="project" value="InterPro"/>
</dbReference>
<dbReference type="InterPro" id="IPR014730">
    <property type="entry name" value="ETF_a/b_N"/>
</dbReference>
<dbReference type="EMBL" id="JAHVHU010000004">
    <property type="protein sequence ID" value="MBY5957289.1"/>
    <property type="molecule type" value="Genomic_DNA"/>
</dbReference>
<proteinExistence type="inferred from homology"/>
<feature type="binding site" evidence="3">
    <location>
        <position position="204"/>
    </location>
    <ligand>
        <name>FAD</name>
        <dbReference type="ChEBI" id="CHEBI:57692"/>
    </ligand>
</feature>
<name>A0A953HLH7_9BACT</name>
<evidence type="ECO:0000313" key="5">
    <source>
        <dbReference type="EMBL" id="MBY5957289.1"/>
    </source>
</evidence>
<evidence type="ECO:0000259" key="4">
    <source>
        <dbReference type="SMART" id="SM00893"/>
    </source>
</evidence>
<dbReference type="AlphaFoldDB" id="A0A953HLH7"/>
<evidence type="ECO:0000256" key="2">
    <source>
        <dbReference type="ARBA" id="ARBA00022982"/>
    </source>
</evidence>
<accession>A0A953HLH7</accession>
<feature type="domain" description="Electron transfer flavoprotein alpha/beta-subunit N-terminal" evidence="4">
    <location>
        <begin position="3"/>
        <end position="183"/>
    </location>
</feature>
<dbReference type="InterPro" id="IPR029035">
    <property type="entry name" value="DHS-like_NAD/FAD-binding_dom"/>
</dbReference>
<dbReference type="SUPFAM" id="SSF52402">
    <property type="entry name" value="Adenine nucleotide alpha hydrolases-like"/>
    <property type="match status" value="1"/>
</dbReference>
<dbReference type="InterPro" id="IPR014729">
    <property type="entry name" value="Rossmann-like_a/b/a_fold"/>
</dbReference>
<comment type="caution">
    <text evidence="5">The sequence shown here is derived from an EMBL/GenBank/DDBJ whole genome shotgun (WGS) entry which is preliminary data.</text>
</comment>
<keyword evidence="2" id="KW-0813">Transport</keyword>
<dbReference type="RefSeq" id="WP_222578809.1">
    <property type="nucleotide sequence ID" value="NZ_JAHVHU010000004.1"/>
</dbReference>
<dbReference type="SMART" id="SM00893">
    <property type="entry name" value="ETF"/>
    <property type="match status" value="1"/>
</dbReference>
<dbReference type="Pfam" id="PF01012">
    <property type="entry name" value="ETF"/>
    <property type="match status" value="1"/>
</dbReference>
<keyword evidence="3" id="KW-0274">FAD</keyword>
<dbReference type="Gene3D" id="3.40.50.620">
    <property type="entry name" value="HUPs"/>
    <property type="match status" value="1"/>
</dbReference>
<comment type="similarity">
    <text evidence="1">Belongs to the ETF alpha-subunit/FixB family.</text>
</comment>
<organism evidence="5 6">
    <name type="scientific">Membranihabitans marinus</name>
    <dbReference type="NCBI Taxonomy" id="1227546"/>
    <lineage>
        <taxon>Bacteria</taxon>
        <taxon>Pseudomonadati</taxon>
        <taxon>Bacteroidota</taxon>
        <taxon>Saprospiria</taxon>
        <taxon>Saprospirales</taxon>
        <taxon>Saprospiraceae</taxon>
        <taxon>Membranihabitans</taxon>
    </lineage>
</organism>
<keyword evidence="3" id="KW-0285">Flavoprotein</keyword>
<protein>
    <submittedName>
        <fullName evidence="5">Electron transfer flavoprotein subunit alpha/FixB family protein</fullName>
    </submittedName>
</protein>
<dbReference type="InterPro" id="IPR001308">
    <property type="entry name" value="ETF_a/FixB"/>
</dbReference>
<feature type="binding site" evidence="3">
    <location>
        <begin position="260"/>
        <end position="267"/>
    </location>
    <ligand>
        <name>FAD</name>
        <dbReference type="ChEBI" id="CHEBI:57692"/>
    </ligand>
</feature>
<evidence type="ECO:0000256" key="3">
    <source>
        <dbReference type="PIRSR" id="PIRSR000089-1"/>
    </source>
</evidence>
<dbReference type="Gene3D" id="3.40.50.1220">
    <property type="entry name" value="TPP-binding domain"/>
    <property type="match status" value="1"/>
</dbReference>
<sequence>MSVLVFCEYSDDGFKKFTREAMTYGVKLSESLSSEVIAIVNDPDFDQNTIQHHGISQVVTYSDVPLGDSQSTAQVISEIATQKNAKVVIIPFNSTGKNIAGQVAVQCGGGIATSVSGLPLSVDPLTVPVNVFAGKATAEVTIENSCAILAIQSNSIATEEKPVDGVHVESYGGDQSSAIKIIERKTVTDDIPLPEAELVVSGGRGLKGPENWNLVTDLANALGAATACSRPVADSDWRPHYEHVGQTGVTIRPNLYIAAGISGAIQHLGGVNNSKTIVVINKDPEAPFFKAADYGVIGDLFEVLPRLTDAVRKFKSE</sequence>
<dbReference type="GO" id="GO:0033539">
    <property type="term" value="P:fatty acid beta-oxidation using acyl-CoA dehydrogenase"/>
    <property type="evidence" value="ECO:0007669"/>
    <property type="project" value="TreeGrafter"/>
</dbReference>
<evidence type="ECO:0000256" key="1">
    <source>
        <dbReference type="ARBA" id="ARBA00005817"/>
    </source>
</evidence>
<dbReference type="PANTHER" id="PTHR43153">
    <property type="entry name" value="ELECTRON TRANSFER FLAVOPROTEIN ALPHA"/>
    <property type="match status" value="1"/>
</dbReference>
<feature type="binding site" evidence="3">
    <location>
        <begin position="229"/>
        <end position="230"/>
    </location>
    <ligand>
        <name>FAD</name>
        <dbReference type="ChEBI" id="CHEBI:57692"/>
    </ligand>
</feature>
<dbReference type="PANTHER" id="PTHR43153:SF1">
    <property type="entry name" value="ELECTRON TRANSFER FLAVOPROTEIN SUBUNIT ALPHA, MITOCHONDRIAL"/>
    <property type="match status" value="1"/>
</dbReference>
<dbReference type="InterPro" id="IPR014731">
    <property type="entry name" value="ETF_asu_C"/>
</dbReference>